<feature type="compositionally biased region" description="Polar residues" evidence="1">
    <location>
        <begin position="134"/>
        <end position="143"/>
    </location>
</feature>
<dbReference type="AlphaFoldDB" id="A0A7J8GBB4"/>
<proteinExistence type="predicted"/>
<evidence type="ECO:0000256" key="1">
    <source>
        <dbReference type="SAM" id="MobiDB-lite"/>
    </source>
</evidence>
<feature type="region of interest" description="Disordered" evidence="1">
    <location>
        <begin position="134"/>
        <end position="166"/>
    </location>
</feature>
<sequence length="284" mass="30626">MPFALNSLSPLSASTCRISIDLMSTFCVALCILFCFVLVEAKYTCETYVSTIRRFHSPGVKDTRSIAQPSPPMWPFTTVCHSHAPGLSLSLHVTDVPPSKPPPHEHAPRQPPPVPCSVLLGVFFWVSVQAADTRPQTSTNNSEVSRHGTEVGSLTRTRGAGKGSVLPSGWERWRVVAGFPPRSTGMPSTSWSSGKNRELVPEPGARVPWRALSRAGLSGGVTKLACTPPGTREVCGPLLRIRVLNRESTQADGGNQNRDDPCGLCFVHSCTRVGNDPQSEALMT</sequence>
<evidence type="ECO:0000313" key="3">
    <source>
        <dbReference type="Proteomes" id="UP000593571"/>
    </source>
</evidence>
<protein>
    <submittedName>
        <fullName evidence="2">Uncharacterized protein</fullName>
    </submittedName>
</protein>
<accession>A0A7J8GBB4</accession>
<comment type="caution">
    <text evidence="2">The sequence shown here is derived from an EMBL/GenBank/DDBJ whole genome shotgun (WGS) entry which is preliminary data.</text>
</comment>
<evidence type="ECO:0000313" key="2">
    <source>
        <dbReference type="EMBL" id="KAF6457267.1"/>
    </source>
</evidence>
<dbReference type="EMBL" id="JACASE010000006">
    <property type="protein sequence ID" value="KAF6457267.1"/>
    <property type="molecule type" value="Genomic_DNA"/>
</dbReference>
<organism evidence="2 3">
    <name type="scientific">Rousettus aegyptiacus</name>
    <name type="common">Egyptian fruit bat</name>
    <name type="synonym">Pteropus aegyptiacus</name>
    <dbReference type="NCBI Taxonomy" id="9407"/>
    <lineage>
        <taxon>Eukaryota</taxon>
        <taxon>Metazoa</taxon>
        <taxon>Chordata</taxon>
        <taxon>Craniata</taxon>
        <taxon>Vertebrata</taxon>
        <taxon>Euteleostomi</taxon>
        <taxon>Mammalia</taxon>
        <taxon>Eutheria</taxon>
        <taxon>Laurasiatheria</taxon>
        <taxon>Chiroptera</taxon>
        <taxon>Yinpterochiroptera</taxon>
        <taxon>Pteropodoidea</taxon>
        <taxon>Pteropodidae</taxon>
        <taxon>Rousettinae</taxon>
        <taxon>Rousettus</taxon>
    </lineage>
</organism>
<keyword evidence="3" id="KW-1185">Reference proteome</keyword>
<gene>
    <name evidence="2" type="ORF">HJG63_011787</name>
</gene>
<name>A0A7J8GBB4_ROUAE</name>
<reference evidence="2 3" key="1">
    <citation type="journal article" date="2020" name="Nature">
        <title>Six reference-quality genomes reveal evolution of bat adaptations.</title>
        <authorList>
            <person name="Jebb D."/>
            <person name="Huang Z."/>
            <person name="Pippel M."/>
            <person name="Hughes G.M."/>
            <person name="Lavrichenko K."/>
            <person name="Devanna P."/>
            <person name="Winkler S."/>
            <person name="Jermiin L.S."/>
            <person name="Skirmuntt E.C."/>
            <person name="Katzourakis A."/>
            <person name="Burkitt-Gray L."/>
            <person name="Ray D.A."/>
            <person name="Sullivan K.A.M."/>
            <person name="Roscito J.G."/>
            <person name="Kirilenko B.M."/>
            <person name="Davalos L.M."/>
            <person name="Corthals A.P."/>
            <person name="Power M.L."/>
            <person name="Jones G."/>
            <person name="Ransome R.D."/>
            <person name="Dechmann D.K.N."/>
            <person name="Locatelli A.G."/>
            <person name="Puechmaille S.J."/>
            <person name="Fedrigo O."/>
            <person name="Jarvis E.D."/>
            <person name="Hiller M."/>
            <person name="Vernes S.C."/>
            <person name="Myers E.W."/>
            <person name="Teeling E.C."/>
        </authorList>
    </citation>
    <scope>NUCLEOTIDE SEQUENCE [LARGE SCALE GENOMIC DNA]</scope>
    <source>
        <strain evidence="2">MRouAeg1</strain>
        <tissue evidence="2">Muscle</tissue>
    </source>
</reference>
<dbReference type="Proteomes" id="UP000593571">
    <property type="component" value="Unassembled WGS sequence"/>
</dbReference>